<sequence>MRALTTQSTTQTTTISRPIFLFDWGNTLMVDFPNVDGKMCDWPQVEAVNSAFETLAHLSQHADIYIATSAQDSTESDIEKAFARVQLSQFIKGYFCFANIGVSKGDPAFLPAILSEINANSATTTMIGDSLAKDIKPALAAGIQAVWLKGQQNDEAPTNAKVINDLRELRELVAKETTDMRLG</sequence>
<dbReference type="Pfam" id="PF13242">
    <property type="entry name" value="Hydrolase_like"/>
    <property type="match status" value="1"/>
</dbReference>
<keyword evidence="1" id="KW-0378">Hydrolase</keyword>
<dbReference type="Proteomes" id="UP000256478">
    <property type="component" value="Unassembled WGS sequence"/>
</dbReference>
<dbReference type="AlphaFoldDB" id="A0A3E0TPF1"/>
<dbReference type="GO" id="GO:0016787">
    <property type="term" value="F:hydrolase activity"/>
    <property type="evidence" value="ECO:0007669"/>
    <property type="project" value="UniProtKB-KW"/>
</dbReference>
<evidence type="ECO:0000313" key="1">
    <source>
        <dbReference type="EMBL" id="REL26429.1"/>
    </source>
</evidence>
<evidence type="ECO:0000313" key="2">
    <source>
        <dbReference type="Proteomes" id="UP000256478"/>
    </source>
</evidence>
<dbReference type="PANTHER" id="PTHR47478:SF1">
    <property type="entry name" value="PYRIMIDINE 5'-NUCLEOTIDASE YJJG"/>
    <property type="match status" value="1"/>
</dbReference>
<dbReference type="InterPro" id="IPR036412">
    <property type="entry name" value="HAD-like_sf"/>
</dbReference>
<dbReference type="OrthoDB" id="6196267at2"/>
<dbReference type="RefSeq" id="WP_116007546.1">
    <property type="nucleotide sequence ID" value="NZ_QUOU01000001.1"/>
</dbReference>
<comment type="caution">
    <text evidence="1">The sequence shown here is derived from an EMBL/GenBank/DDBJ whole genome shotgun (WGS) entry which is preliminary data.</text>
</comment>
<proteinExistence type="predicted"/>
<dbReference type="Gene3D" id="3.40.50.1000">
    <property type="entry name" value="HAD superfamily/HAD-like"/>
    <property type="match status" value="1"/>
</dbReference>
<accession>A0A3E0TPF1</accession>
<protein>
    <submittedName>
        <fullName evidence="1">HAD family hydrolase</fullName>
    </submittedName>
</protein>
<dbReference type="InterPro" id="IPR052550">
    <property type="entry name" value="Pyrimidine_5'-ntase_YjjG"/>
</dbReference>
<dbReference type="EMBL" id="QUOU01000001">
    <property type="protein sequence ID" value="REL26429.1"/>
    <property type="molecule type" value="Genomic_DNA"/>
</dbReference>
<dbReference type="PANTHER" id="PTHR47478">
    <property type="match status" value="1"/>
</dbReference>
<organism evidence="1 2">
    <name type="scientific">Thalassotalea euphylliae</name>
    <dbReference type="NCBI Taxonomy" id="1655234"/>
    <lineage>
        <taxon>Bacteria</taxon>
        <taxon>Pseudomonadati</taxon>
        <taxon>Pseudomonadota</taxon>
        <taxon>Gammaproteobacteria</taxon>
        <taxon>Alteromonadales</taxon>
        <taxon>Colwelliaceae</taxon>
        <taxon>Thalassotalea</taxon>
    </lineage>
</organism>
<reference evidence="1 2" key="1">
    <citation type="submission" date="2018-08" db="EMBL/GenBank/DDBJ databases">
        <title>Thalassotalea euphylliae genome.</title>
        <authorList>
            <person name="Summers S."/>
            <person name="Rice S.A."/>
            <person name="Freckelton M.L."/>
            <person name="Nedved B.T."/>
            <person name="Hadfield M.G."/>
        </authorList>
    </citation>
    <scope>NUCLEOTIDE SEQUENCE [LARGE SCALE GENOMIC DNA]</scope>
    <source>
        <strain evidence="1 2">H1</strain>
    </source>
</reference>
<gene>
    <name evidence="1" type="ORF">DXX93_07450</name>
</gene>
<name>A0A3E0TPF1_9GAMM</name>
<dbReference type="SUPFAM" id="SSF56784">
    <property type="entry name" value="HAD-like"/>
    <property type="match status" value="1"/>
</dbReference>
<dbReference type="InterPro" id="IPR023214">
    <property type="entry name" value="HAD_sf"/>
</dbReference>